<evidence type="ECO:0000256" key="3">
    <source>
        <dbReference type="ARBA" id="ARBA00004370"/>
    </source>
</evidence>
<feature type="transmembrane region" description="Helical" evidence="13">
    <location>
        <begin position="114"/>
        <end position="133"/>
    </location>
</feature>
<evidence type="ECO:0000256" key="10">
    <source>
        <dbReference type="ARBA" id="ARBA00023004"/>
    </source>
</evidence>
<dbReference type="KEGG" id="pgis:I6I06_21415"/>
<evidence type="ECO:0000313" key="14">
    <source>
        <dbReference type="EMBL" id="QQC67488.1"/>
    </source>
</evidence>
<evidence type="ECO:0000256" key="5">
    <source>
        <dbReference type="ARBA" id="ARBA00020076"/>
    </source>
</evidence>
<keyword evidence="8" id="KW-0479">Metal-binding</keyword>
<dbReference type="AlphaFoldDB" id="A0A7T4TCE0"/>
<gene>
    <name evidence="14" type="primary">sdhC</name>
    <name evidence="14" type="ORF">I6I06_21415</name>
</gene>
<dbReference type="PANTHER" id="PTHR41910:SF1">
    <property type="entry name" value="SUCCINATE DEHYDROGENASE HYDROPHOBIC MEMBRANE ANCHOR SUBUNIT"/>
    <property type="match status" value="1"/>
</dbReference>
<keyword evidence="7 13" id="KW-0812">Transmembrane</keyword>
<evidence type="ECO:0000313" key="15">
    <source>
        <dbReference type="Proteomes" id="UP000595610"/>
    </source>
</evidence>
<evidence type="ECO:0000256" key="1">
    <source>
        <dbReference type="ARBA" id="ARBA00001971"/>
    </source>
</evidence>
<dbReference type="InterPro" id="IPR000701">
    <property type="entry name" value="SuccDH_FuR_B_TM-su"/>
</dbReference>
<evidence type="ECO:0000256" key="8">
    <source>
        <dbReference type="ARBA" id="ARBA00022723"/>
    </source>
</evidence>
<name>A0A7T4TCE0_9BURK</name>
<dbReference type="GO" id="GO:0046872">
    <property type="term" value="F:metal ion binding"/>
    <property type="evidence" value="ECO:0007669"/>
    <property type="project" value="UniProtKB-KW"/>
</dbReference>
<keyword evidence="15" id="KW-1185">Reference proteome</keyword>
<evidence type="ECO:0000256" key="12">
    <source>
        <dbReference type="ARBA" id="ARBA00025912"/>
    </source>
</evidence>
<feature type="transmembrane region" description="Helical" evidence="13">
    <location>
        <begin position="77"/>
        <end position="102"/>
    </location>
</feature>
<evidence type="ECO:0000256" key="6">
    <source>
        <dbReference type="ARBA" id="ARBA00022617"/>
    </source>
</evidence>
<sequence length="135" mass="14672">MNSTIRTTPAARARAATPGRKLDFRARNHPAWWAFLVHRLSGLALAFFLPAHFWALGTALNGAARFESFLAVTRSPGFVFAEWGLVTLLAAHLIGGVRLLLIEFRPWSGLRKDLIALTAGGAFVIGMAFALSLTL</sequence>
<evidence type="ECO:0000256" key="4">
    <source>
        <dbReference type="ARBA" id="ARBA00007244"/>
    </source>
</evidence>
<protein>
    <recommendedName>
        <fullName evidence="5">Succinate dehydrogenase cytochrome b556 subunit</fullName>
    </recommendedName>
</protein>
<feature type="transmembrane region" description="Helical" evidence="13">
    <location>
        <begin position="31"/>
        <end position="57"/>
    </location>
</feature>
<dbReference type="GO" id="GO:0009055">
    <property type="term" value="F:electron transfer activity"/>
    <property type="evidence" value="ECO:0007669"/>
    <property type="project" value="InterPro"/>
</dbReference>
<dbReference type="RefSeq" id="WP_042328027.1">
    <property type="nucleotide sequence ID" value="NZ_CP066076.1"/>
</dbReference>
<comment type="subunit">
    <text evidence="12">Part of an enzyme complex containing four subunits: a flavoprotein, an iron-sulfur protein, plus two membrane-anchoring proteins, SdhC and SdhD. The complex can form homotrimers.</text>
</comment>
<comment type="function">
    <text evidence="2">Membrane-anchoring subunit of succinate dehydrogenase (SDH).</text>
</comment>
<dbReference type="InterPro" id="IPR014314">
    <property type="entry name" value="Succ_DH_cytb556"/>
</dbReference>
<accession>A0A7T4TCE0</accession>
<proteinExistence type="inferred from homology"/>
<evidence type="ECO:0000256" key="11">
    <source>
        <dbReference type="ARBA" id="ARBA00023136"/>
    </source>
</evidence>
<reference evidence="14 15" key="1">
    <citation type="submission" date="2020-12" db="EMBL/GenBank/DDBJ databases">
        <title>FDA dAtabase for Regulatory Grade micrObial Sequences (FDA-ARGOS): Supporting development and validation of Infectious Disease Dx tests.</title>
        <authorList>
            <person name="Nelson B."/>
            <person name="Plummer A."/>
            <person name="Tallon L."/>
            <person name="Sadzewicz L."/>
            <person name="Zhao X."/>
            <person name="Boylan J."/>
            <person name="Ott S."/>
            <person name="Bowen H."/>
            <person name="Vavikolanu K."/>
            <person name="Mehta A."/>
            <person name="Aluvathingal J."/>
            <person name="Nadendla S."/>
            <person name="Myers T."/>
            <person name="Yan Y."/>
            <person name="Sichtig H."/>
        </authorList>
    </citation>
    <scope>NUCLEOTIDE SEQUENCE [LARGE SCALE GENOMIC DNA]</scope>
    <source>
        <strain evidence="14 15">FDAARGOS_1049</strain>
    </source>
</reference>
<evidence type="ECO:0000256" key="2">
    <source>
        <dbReference type="ARBA" id="ARBA00004050"/>
    </source>
</evidence>
<comment type="cofactor">
    <cofactor evidence="1">
        <name>heme</name>
        <dbReference type="ChEBI" id="CHEBI:30413"/>
    </cofactor>
</comment>
<dbReference type="Pfam" id="PF01127">
    <property type="entry name" value="Sdh_cyt"/>
    <property type="match status" value="1"/>
</dbReference>
<dbReference type="InterPro" id="IPR034804">
    <property type="entry name" value="SQR/QFR_C/D"/>
</dbReference>
<comment type="subcellular location">
    <subcellularLocation>
        <location evidence="3">Membrane</location>
    </subcellularLocation>
</comment>
<comment type="similarity">
    <text evidence="4">Belongs to the cytochrome b560 family.</text>
</comment>
<evidence type="ECO:0000256" key="7">
    <source>
        <dbReference type="ARBA" id="ARBA00022692"/>
    </source>
</evidence>
<dbReference type="EMBL" id="CP066076">
    <property type="protein sequence ID" value="QQC67488.1"/>
    <property type="molecule type" value="Genomic_DNA"/>
</dbReference>
<dbReference type="SUPFAM" id="SSF81343">
    <property type="entry name" value="Fumarate reductase respiratory complex transmembrane subunits"/>
    <property type="match status" value="1"/>
</dbReference>
<organism evidence="14 15">
    <name type="scientific">Paraburkholderia ginsengisoli</name>
    <dbReference type="NCBI Taxonomy" id="311231"/>
    <lineage>
        <taxon>Bacteria</taxon>
        <taxon>Pseudomonadati</taxon>
        <taxon>Pseudomonadota</taxon>
        <taxon>Betaproteobacteria</taxon>
        <taxon>Burkholderiales</taxon>
        <taxon>Burkholderiaceae</taxon>
        <taxon>Paraburkholderia</taxon>
    </lineage>
</organism>
<dbReference type="GO" id="GO:0016020">
    <property type="term" value="C:membrane"/>
    <property type="evidence" value="ECO:0007669"/>
    <property type="project" value="UniProtKB-SubCell"/>
</dbReference>
<dbReference type="Proteomes" id="UP000595610">
    <property type="component" value="Chromosome 2"/>
</dbReference>
<dbReference type="InterPro" id="IPR039023">
    <property type="entry name" value="SdhC_prok"/>
</dbReference>
<keyword evidence="6" id="KW-0349">Heme</keyword>
<dbReference type="GO" id="GO:0006099">
    <property type="term" value="P:tricarboxylic acid cycle"/>
    <property type="evidence" value="ECO:0007669"/>
    <property type="project" value="InterPro"/>
</dbReference>
<keyword evidence="9 13" id="KW-1133">Transmembrane helix</keyword>
<dbReference type="Gene3D" id="1.20.1300.10">
    <property type="entry name" value="Fumarate reductase/succinate dehydrogenase, transmembrane subunit"/>
    <property type="match status" value="1"/>
</dbReference>
<dbReference type="PANTHER" id="PTHR41910">
    <property type="entry name" value="SUCCINATE DEHYDROGENASE 2 MEMBRANE SUBUNIT SDHC"/>
    <property type="match status" value="1"/>
</dbReference>
<dbReference type="NCBIfam" id="TIGR02970">
    <property type="entry name" value="succ_dehyd_cytB"/>
    <property type="match status" value="1"/>
</dbReference>
<keyword evidence="11 13" id="KW-0472">Membrane</keyword>
<evidence type="ECO:0000256" key="9">
    <source>
        <dbReference type="ARBA" id="ARBA00022989"/>
    </source>
</evidence>
<keyword evidence="10" id="KW-0408">Iron</keyword>
<evidence type="ECO:0000256" key="13">
    <source>
        <dbReference type="SAM" id="Phobius"/>
    </source>
</evidence>